<reference evidence="3" key="1">
    <citation type="submission" date="2023-08" db="EMBL/GenBank/DDBJ databases">
        <authorList>
            <person name="Chen Y."/>
            <person name="Shah S."/>
            <person name="Dougan E. K."/>
            <person name="Thang M."/>
            <person name="Chan C."/>
        </authorList>
    </citation>
    <scope>NUCLEOTIDE SEQUENCE</scope>
</reference>
<dbReference type="Proteomes" id="UP001178507">
    <property type="component" value="Unassembled WGS sequence"/>
</dbReference>
<evidence type="ECO:0000256" key="1">
    <source>
        <dbReference type="ARBA" id="ARBA00022737"/>
    </source>
</evidence>
<name>A0AA36NC59_9DINO</name>
<accession>A0AA36NC59</accession>
<dbReference type="Pfam" id="PF02493">
    <property type="entry name" value="MORN"/>
    <property type="match status" value="3"/>
</dbReference>
<keyword evidence="1" id="KW-0677">Repeat</keyword>
<comment type="caution">
    <text evidence="3">The sequence shown here is derived from an EMBL/GenBank/DDBJ whole genome shotgun (WGS) entry which is preliminary data.</text>
</comment>
<feature type="non-terminal residue" evidence="3">
    <location>
        <position position="1"/>
    </location>
</feature>
<evidence type="ECO:0000256" key="2">
    <source>
        <dbReference type="SAM" id="MobiDB-lite"/>
    </source>
</evidence>
<dbReference type="PANTHER" id="PTHR23084:SF263">
    <property type="entry name" value="MORN REPEAT-CONTAINING PROTEIN 1"/>
    <property type="match status" value="1"/>
</dbReference>
<gene>
    <name evidence="3" type="ORF">EVOR1521_LOCUS21932</name>
</gene>
<dbReference type="SUPFAM" id="SSF82185">
    <property type="entry name" value="Histone H3 K4-specific methyltransferase SET7/9 N-terminal domain"/>
    <property type="match status" value="1"/>
</dbReference>
<evidence type="ECO:0000313" key="3">
    <source>
        <dbReference type="EMBL" id="CAJ1398046.1"/>
    </source>
</evidence>
<evidence type="ECO:0000313" key="4">
    <source>
        <dbReference type="Proteomes" id="UP001178507"/>
    </source>
</evidence>
<proteinExistence type="predicted"/>
<dbReference type="SMART" id="SM00698">
    <property type="entry name" value="MORN"/>
    <property type="match status" value="3"/>
</dbReference>
<feature type="region of interest" description="Disordered" evidence="2">
    <location>
        <begin position="196"/>
        <end position="257"/>
    </location>
</feature>
<sequence>QGKYSGEGNLQLASGERYLGTFQQHKFHGRGSHVLPHKGISYDGDFQAGLRHGQGQLKERNGASVYIGQFQEGRRHGQGKSIDQASGISYEGPWVQDQPERPAVAWDVCPVDSEESYTIVAELWKEEASKQLNANPKEKGKKGKAPVVDTSVGPELKGIKGQVLPETVVRLLDAEQAVVPAEIGRRFRVTMFKERRGEDPEEVLRRPVNFGDRRPTYVDPLDEADAPPQKSSSKKGGRGSPQPDEEEPPFPGHEAMDGQIVTNGRCVVGGNDEWLLPVHLQPAIYWLRLEDITELEGSIWSALPALELPFRVEG</sequence>
<dbReference type="InterPro" id="IPR003409">
    <property type="entry name" value="MORN"/>
</dbReference>
<protein>
    <recommendedName>
        <fullName evidence="5">MORN repeat-containing protein 1</fullName>
    </recommendedName>
</protein>
<keyword evidence="4" id="KW-1185">Reference proteome</keyword>
<organism evidence="3 4">
    <name type="scientific">Effrenium voratum</name>
    <dbReference type="NCBI Taxonomy" id="2562239"/>
    <lineage>
        <taxon>Eukaryota</taxon>
        <taxon>Sar</taxon>
        <taxon>Alveolata</taxon>
        <taxon>Dinophyceae</taxon>
        <taxon>Suessiales</taxon>
        <taxon>Symbiodiniaceae</taxon>
        <taxon>Effrenium</taxon>
    </lineage>
</organism>
<feature type="compositionally biased region" description="Basic and acidic residues" evidence="2">
    <location>
        <begin position="196"/>
        <end position="216"/>
    </location>
</feature>
<dbReference type="EMBL" id="CAUJNA010003288">
    <property type="protein sequence ID" value="CAJ1398046.1"/>
    <property type="molecule type" value="Genomic_DNA"/>
</dbReference>
<dbReference type="PANTHER" id="PTHR23084">
    <property type="entry name" value="PHOSPHATIDYLINOSITOL-4-PHOSPHATE 5-KINASE RELATED"/>
    <property type="match status" value="1"/>
</dbReference>
<dbReference type="Gene3D" id="2.20.110.10">
    <property type="entry name" value="Histone H3 K4-specific methyltransferase SET7/9 N-terminal domain"/>
    <property type="match status" value="1"/>
</dbReference>
<evidence type="ECO:0008006" key="5">
    <source>
        <dbReference type="Google" id="ProtNLM"/>
    </source>
</evidence>
<dbReference type="AlphaFoldDB" id="A0AA36NC59"/>